<feature type="domain" description="N-acetyltransferase" evidence="1">
    <location>
        <begin position="31"/>
        <end position="172"/>
    </location>
</feature>
<dbReference type="InterPro" id="IPR016181">
    <property type="entry name" value="Acyl_CoA_acyltransferase"/>
</dbReference>
<dbReference type="PANTHER" id="PTHR43792:SF13">
    <property type="entry name" value="ACETYLTRANSFERASE"/>
    <property type="match status" value="1"/>
</dbReference>
<dbReference type="InterPro" id="IPR000182">
    <property type="entry name" value="GNAT_dom"/>
</dbReference>
<dbReference type="Proteomes" id="UP000290407">
    <property type="component" value="Unassembled WGS sequence"/>
</dbReference>
<gene>
    <name evidence="2" type="ORF">EQG79_24935</name>
</gene>
<reference evidence="2 3" key="1">
    <citation type="submission" date="2019-01" db="EMBL/GenBank/DDBJ databases">
        <title>Spirosoma flava sp. nov., a propanil-degrading bacterium isolated from herbicide-contaminated soil.</title>
        <authorList>
            <person name="Zhang L."/>
            <person name="Jiang J.-D."/>
        </authorList>
    </citation>
    <scope>NUCLEOTIDE SEQUENCE [LARGE SCALE GENOMIC DNA]</scope>
    <source>
        <strain evidence="2 3">TY50</strain>
    </source>
</reference>
<dbReference type="PROSITE" id="PS51186">
    <property type="entry name" value="GNAT"/>
    <property type="match status" value="1"/>
</dbReference>
<accession>A0A4Q2UDT3</accession>
<protein>
    <submittedName>
        <fullName evidence="2">N-acetyltransferase</fullName>
    </submittedName>
</protein>
<dbReference type="RefSeq" id="WP_129605274.1">
    <property type="nucleotide sequence ID" value="NZ_SBLB01000008.1"/>
</dbReference>
<evidence type="ECO:0000313" key="3">
    <source>
        <dbReference type="Proteomes" id="UP000290407"/>
    </source>
</evidence>
<name>A0A4Q2UDT3_9BACT</name>
<dbReference type="GO" id="GO:0016747">
    <property type="term" value="F:acyltransferase activity, transferring groups other than amino-acyl groups"/>
    <property type="evidence" value="ECO:0007669"/>
    <property type="project" value="InterPro"/>
</dbReference>
<proteinExistence type="predicted"/>
<dbReference type="SUPFAM" id="SSF55729">
    <property type="entry name" value="Acyl-CoA N-acyltransferases (Nat)"/>
    <property type="match status" value="1"/>
</dbReference>
<keyword evidence="3" id="KW-1185">Reference proteome</keyword>
<dbReference type="EMBL" id="SBLB01000008">
    <property type="protein sequence ID" value="RYC67363.1"/>
    <property type="molecule type" value="Genomic_DNA"/>
</dbReference>
<dbReference type="Gene3D" id="3.40.630.30">
    <property type="match status" value="1"/>
</dbReference>
<evidence type="ECO:0000259" key="1">
    <source>
        <dbReference type="PROSITE" id="PS51186"/>
    </source>
</evidence>
<comment type="caution">
    <text evidence="2">The sequence shown here is derived from an EMBL/GenBank/DDBJ whole genome shotgun (WGS) entry which is preliminary data.</text>
</comment>
<dbReference type="AlphaFoldDB" id="A0A4Q2UDT3"/>
<evidence type="ECO:0000313" key="2">
    <source>
        <dbReference type="EMBL" id="RYC67363.1"/>
    </source>
</evidence>
<dbReference type="Pfam" id="PF13302">
    <property type="entry name" value="Acetyltransf_3"/>
    <property type="match status" value="1"/>
</dbReference>
<organism evidence="2 3">
    <name type="scientific">Spirosoma sordidisoli</name>
    <dbReference type="NCBI Taxonomy" id="2502893"/>
    <lineage>
        <taxon>Bacteria</taxon>
        <taxon>Pseudomonadati</taxon>
        <taxon>Bacteroidota</taxon>
        <taxon>Cytophagia</taxon>
        <taxon>Cytophagales</taxon>
        <taxon>Cytophagaceae</taxon>
        <taxon>Spirosoma</taxon>
    </lineage>
</organism>
<dbReference type="InterPro" id="IPR051531">
    <property type="entry name" value="N-acetyltransferase"/>
</dbReference>
<keyword evidence="2" id="KW-0808">Transferase</keyword>
<dbReference type="PANTHER" id="PTHR43792">
    <property type="entry name" value="GNAT FAMILY, PUTATIVE (AFU_ORTHOLOGUE AFUA_3G00765)-RELATED-RELATED"/>
    <property type="match status" value="1"/>
</dbReference>
<sequence length="175" mass="20091">MMETARLTLLPLTLDQLRLHVADGHRLEQALGLQKGHRKVTEPLLSIIRHYTIPRLSDPRLDPMYHTIWIAIDRDRQQIVADAKFKGEPDETGAVEIGYGTYPAFQRRGYMTETVKGLVSWASQQPDVRRVVADTDVENTASQRVLEKAGFRLFDRIETMLWWEYLIGQETGSAE</sequence>